<comment type="catalytic activity">
    <reaction evidence="9 11">
        <text>hydrogencarbonate + L-glutamine + 2 ATP + H2O = carbamoyl phosphate + L-glutamate + 2 ADP + phosphate + 2 H(+)</text>
        <dbReference type="Rhea" id="RHEA:18633"/>
        <dbReference type="ChEBI" id="CHEBI:15377"/>
        <dbReference type="ChEBI" id="CHEBI:15378"/>
        <dbReference type="ChEBI" id="CHEBI:17544"/>
        <dbReference type="ChEBI" id="CHEBI:29985"/>
        <dbReference type="ChEBI" id="CHEBI:30616"/>
        <dbReference type="ChEBI" id="CHEBI:43474"/>
        <dbReference type="ChEBI" id="CHEBI:58228"/>
        <dbReference type="ChEBI" id="CHEBI:58359"/>
        <dbReference type="ChEBI" id="CHEBI:456216"/>
        <dbReference type="EC" id="6.3.5.5"/>
    </reaction>
</comment>
<dbReference type="Gene3D" id="3.50.30.20">
    <property type="entry name" value="Carbamoyl-phosphate synthase small subunit, N-terminal domain"/>
    <property type="match status" value="1"/>
</dbReference>
<comment type="similarity">
    <text evidence="3 11">Belongs to the CarA family.</text>
</comment>
<evidence type="ECO:0000256" key="10">
    <source>
        <dbReference type="ARBA" id="ARBA00049285"/>
    </source>
</evidence>
<dbReference type="HAMAP" id="MF_01209">
    <property type="entry name" value="CPSase_S_chain"/>
    <property type="match status" value="1"/>
</dbReference>
<evidence type="ECO:0000256" key="3">
    <source>
        <dbReference type="ARBA" id="ARBA00007800"/>
    </source>
</evidence>
<evidence type="ECO:0000256" key="2">
    <source>
        <dbReference type="ARBA" id="ARBA00005077"/>
    </source>
</evidence>
<keyword evidence="5 11" id="KW-0547">Nucleotide-binding</keyword>
<keyword evidence="11" id="KW-0028">Amino-acid biosynthesis</keyword>
<organism evidence="12 13">
    <name type="scientific">Clostridium aceticum</name>
    <dbReference type="NCBI Taxonomy" id="84022"/>
    <lineage>
        <taxon>Bacteria</taxon>
        <taxon>Bacillati</taxon>
        <taxon>Bacillota</taxon>
        <taxon>Clostridia</taxon>
        <taxon>Eubacteriales</taxon>
        <taxon>Clostridiaceae</taxon>
        <taxon>Clostridium</taxon>
    </lineage>
</organism>
<evidence type="ECO:0000256" key="5">
    <source>
        <dbReference type="ARBA" id="ARBA00022741"/>
    </source>
</evidence>
<dbReference type="PROSITE" id="PS51273">
    <property type="entry name" value="GATASE_TYPE_1"/>
    <property type="match status" value="1"/>
</dbReference>
<dbReference type="UniPathway" id="UPA00068">
    <property type="reaction ID" value="UER00171"/>
</dbReference>
<dbReference type="GO" id="GO:0006526">
    <property type="term" value="P:L-arginine biosynthetic process"/>
    <property type="evidence" value="ECO:0007669"/>
    <property type="project" value="UniProtKB-UniRule"/>
</dbReference>
<dbReference type="SMART" id="SM01097">
    <property type="entry name" value="CPSase_sm_chain"/>
    <property type="match status" value="1"/>
</dbReference>
<evidence type="ECO:0000313" key="13">
    <source>
        <dbReference type="Proteomes" id="UP000035704"/>
    </source>
</evidence>
<protein>
    <recommendedName>
        <fullName evidence="11">Carbamoyl phosphate synthase small chain</fullName>
        <ecNumber evidence="11">6.3.5.5</ecNumber>
    </recommendedName>
    <alternativeName>
        <fullName evidence="11">Carbamoyl phosphate synthetase glutamine chain</fullName>
    </alternativeName>
</protein>
<sequence>MKAKLILENGTVFEGKAFGYIKEAVGEVVFNTGMTGYQEILTDPSYFGQMVVMTYPLIGNYGINLEDVESSSPKVKGFIVRERATVPSNWRCEMDLDGYLKEAKVMGLEGIDTRALTKILRNYGTMKGIITTEDLKEEMIHEKLEAFHNDDAVQQVTTEEIRTIEGTGKHIAMMDFGIKENIIRSFKKRNCKMTIFPAAATAEEILKINPDGIFLSNGPGDPKALTGTIETIKKLIGKKPIVGICLGHQLLALSLGGDTEKLKFGHRGCNHPVKDIMNNKVYITSQNHGYVVKKENQPKDIIVTHINLNDNTIEGMQHKHLPIFSVQFHPEASPGPQDTAYIFDKFMEVLEGEYKCQETIA</sequence>
<dbReference type="NCBIfam" id="TIGR01368">
    <property type="entry name" value="CPSaseIIsmall"/>
    <property type="match status" value="1"/>
</dbReference>
<dbReference type="GO" id="GO:0005524">
    <property type="term" value="F:ATP binding"/>
    <property type="evidence" value="ECO:0007669"/>
    <property type="project" value="UniProtKB-UniRule"/>
</dbReference>
<feature type="active site" evidence="11">
    <location>
        <position position="331"/>
    </location>
</feature>
<dbReference type="PRINTS" id="PR00099">
    <property type="entry name" value="CPSGATASE"/>
</dbReference>
<dbReference type="STRING" id="84022.CACET_c33500"/>
<dbReference type="Proteomes" id="UP000035704">
    <property type="component" value="Chromosome"/>
</dbReference>
<comment type="subunit">
    <text evidence="11">Composed of two chains; the small (or glutamine) chain promotes the hydrolysis of glutamine to ammonia, which is used by the large (or ammonia) chain to synthesize carbamoyl phosphate. Tetramer of heterodimers (alpha,beta)4.</text>
</comment>
<dbReference type="KEGG" id="cace:CACET_c33500"/>
<keyword evidence="6 11" id="KW-0067">ATP-binding</keyword>
<dbReference type="Pfam" id="PF00988">
    <property type="entry name" value="CPSase_sm_chain"/>
    <property type="match status" value="1"/>
</dbReference>
<dbReference type="NCBIfam" id="NF009475">
    <property type="entry name" value="PRK12838.1"/>
    <property type="match status" value="1"/>
</dbReference>
<feature type="binding site" evidence="11">
    <location>
        <position position="246"/>
    </location>
    <ligand>
        <name>L-glutamine</name>
        <dbReference type="ChEBI" id="CHEBI:58359"/>
    </ligand>
</feature>
<dbReference type="AlphaFoldDB" id="A0A0D8IB82"/>
<evidence type="ECO:0000256" key="11">
    <source>
        <dbReference type="HAMAP-Rule" id="MF_01209"/>
    </source>
</evidence>
<dbReference type="InterPro" id="IPR050472">
    <property type="entry name" value="Anth_synth/Amidotransfase"/>
</dbReference>
<dbReference type="PANTHER" id="PTHR43418">
    <property type="entry name" value="MULTIFUNCTIONAL TRYPTOPHAN BIOSYNTHESIS PROTEIN-RELATED"/>
    <property type="match status" value="1"/>
</dbReference>
<dbReference type="GO" id="GO:0044205">
    <property type="term" value="P:'de novo' UMP biosynthetic process"/>
    <property type="evidence" value="ECO:0007669"/>
    <property type="project" value="UniProtKB-UniRule"/>
</dbReference>
<dbReference type="UniPathway" id="UPA00070">
    <property type="reaction ID" value="UER00115"/>
</dbReference>
<comment type="pathway">
    <text evidence="1 11">Pyrimidine metabolism; UMP biosynthesis via de novo pathway; (S)-dihydroorotate from bicarbonate: step 1/3.</text>
</comment>
<dbReference type="EMBL" id="CP009687">
    <property type="protein sequence ID" value="AKL96794.1"/>
    <property type="molecule type" value="Genomic_DNA"/>
</dbReference>
<gene>
    <name evidence="12" type="primary">carA2</name>
    <name evidence="11" type="synonym">carA</name>
    <name evidence="12" type="ORF">CACET_c33500</name>
</gene>
<dbReference type="RefSeq" id="WP_044824224.1">
    <property type="nucleotide sequence ID" value="NZ_CP009687.1"/>
</dbReference>
<dbReference type="SUPFAM" id="SSF52317">
    <property type="entry name" value="Class I glutamine amidotransferase-like"/>
    <property type="match status" value="1"/>
</dbReference>
<feature type="binding site" evidence="11">
    <location>
        <position position="249"/>
    </location>
    <ligand>
        <name>L-glutamine</name>
        <dbReference type="ChEBI" id="CHEBI:58359"/>
    </ligand>
</feature>
<feature type="binding site" evidence="11">
    <location>
        <position position="218"/>
    </location>
    <ligand>
        <name>L-glutamine</name>
        <dbReference type="ChEBI" id="CHEBI:58359"/>
    </ligand>
</feature>
<dbReference type="InterPro" id="IPR017926">
    <property type="entry name" value="GATASE"/>
</dbReference>
<dbReference type="InterPro" id="IPR035686">
    <property type="entry name" value="CPSase_GATase1"/>
</dbReference>
<dbReference type="Pfam" id="PF00117">
    <property type="entry name" value="GATase"/>
    <property type="match status" value="1"/>
</dbReference>
<dbReference type="FunFam" id="3.50.30.20:FF:000001">
    <property type="entry name" value="Carbamoyl-phosphate synthase small chain"/>
    <property type="match status" value="1"/>
</dbReference>
<dbReference type="InterPro" id="IPR006274">
    <property type="entry name" value="CarbamoylP_synth_ssu"/>
</dbReference>
<accession>A0A0D8IB82</accession>
<proteinExistence type="inferred from homology"/>
<evidence type="ECO:0000256" key="7">
    <source>
        <dbReference type="ARBA" id="ARBA00022962"/>
    </source>
</evidence>
<evidence type="ECO:0000256" key="9">
    <source>
        <dbReference type="ARBA" id="ARBA00048816"/>
    </source>
</evidence>
<evidence type="ECO:0000256" key="4">
    <source>
        <dbReference type="ARBA" id="ARBA00022598"/>
    </source>
</evidence>
<feature type="active site" description="Nucleophile" evidence="11">
    <location>
        <position position="245"/>
    </location>
</feature>
<dbReference type="GO" id="GO:0004359">
    <property type="term" value="F:glutaminase activity"/>
    <property type="evidence" value="ECO:0007669"/>
    <property type="project" value="RHEA"/>
</dbReference>
<evidence type="ECO:0000313" key="12">
    <source>
        <dbReference type="EMBL" id="AKL96794.1"/>
    </source>
</evidence>
<keyword evidence="7 11" id="KW-0315">Glutamine amidotransferase</keyword>
<keyword evidence="11" id="KW-0055">Arginine biosynthesis</keyword>
<keyword evidence="8 11" id="KW-0665">Pyrimidine biosynthesis</keyword>
<feature type="active site" evidence="11">
    <location>
        <position position="329"/>
    </location>
</feature>
<feature type="binding site" evidence="11">
    <location>
        <position position="45"/>
    </location>
    <ligand>
        <name>L-glutamine</name>
        <dbReference type="ChEBI" id="CHEBI:58359"/>
    </ligand>
</feature>
<name>A0A0D8IB82_9CLOT</name>
<comment type="function">
    <text evidence="11">Small subunit of the glutamine-dependent carbamoyl phosphate synthetase (CPSase). CPSase catalyzes the formation of carbamoyl phosphate from the ammonia moiety of glutamine, carbonate, and phosphate donated by ATP, constituting the first step of 2 biosynthetic pathways, one leading to arginine and/or urea and the other to pyrimidine nucleotides. The small subunit (glutamine amidotransferase) binds and cleaves glutamine to supply the large subunit with the substrate ammonia.</text>
</comment>
<evidence type="ECO:0000256" key="8">
    <source>
        <dbReference type="ARBA" id="ARBA00022975"/>
    </source>
</evidence>
<dbReference type="GO" id="GO:0004088">
    <property type="term" value="F:carbamoyl-phosphate synthase (glutamine-hydrolyzing) activity"/>
    <property type="evidence" value="ECO:0007669"/>
    <property type="project" value="UniProtKB-UniRule"/>
</dbReference>
<dbReference type="GO" id="GO:0006207">
    <property type="term" value="P:'de novo' pyrimidine nucleobase biosynthetic process"/>
    <property type="evidence" value="ECO:0007669"/>
    <property type="project" value="InterPro"/>
</dbReference>
<evidence type="ECO:0000256" key="6">
    <source>
        <dbReference type="ARBA" id="ARBA00022840"/>
    </source>
</evidence>
<reference evidence="12 13" key="1">
    <citation type="submission" date="2014-10" db="EMBL/GenBank/DDBJ databases">
        <title>Genome sequence of Clostridium aceticum DSM 1496.</title>
        <authorList>
            <person name="Poehlein A."/>
            <person name="Schiel-Bengelsdorf B."/>
            <person name="Gottschalk G."/>
            <person name="Duerre P."/>
            <person name="Daniel R."/>
        </authorList>
    </citation>
    <scope>NUCLEOTIDE SEQUENCE [LARGE SCALE GENOMIC DNA]</scope>
    <source>
        <strain evidence="12 13">DSM 1496</strain>
    </source>
</reference>
<evidence type="ECO:0000256" key="1">
    <source>
        <dbReference type="ARBA" id="ARBA00004812"/>
    </source>
</evidence>
<keyword evidence="13" id="KW-1185">Reference proteome</keyword>
<dbReference type="InterPro" id="IPR029062">
    <property type="entry name" value="Class_I_gatase-like"/>
</dbReference>
<feature type="binding site" evidence="11">
    <location>
        <position position="287"/>
    </location>
    <ligand>
        <name>L-glutamine</name>
        <dbReference type="ChEBI" id="CHEBI:58359"/>
    </ligand>
</feature>
<dbReference type="OrthoDB" id="9804328at2"/>
<keyword evidence="4 11" id="KW-0436">Ligase</keyword>
<dbReference type="PRINTS" id="PR00096">
    <property type="entry name" value="GATASE"/>
</dbReference>
<dbReference type="GO" id="GO:0006541">
    <property type="term" value="P:glutamine metabolic process"/>
    <property type="evidence" value="ECO:0007669"/>
    <property type="project" value="InterPro"/>
</dbReference>
<feature type="binding site" evidence="11">
    <location>
        <position position="289"/>
    </location>
    <ligand>
        <name>L-glutamine</name>
        <dbReference type="ChEBI" id="CHEBI:58359"/>
    </ligand>
</feature>
<dbReference type="PANTHER" id="PTHR43418:SF7">
    <property type="entry name" value="CARBAMOYL-PHOSPHATE SYNTHASE SMALL CHAIN"/>
    <property type="match status" value="1"/>
</dbReference>
<comment type="pathway">
    <text evidence="2 11">Amino-acid biosynthesis; L-arginine biosynthesis; carbamoyl phosphate from bicarbonate: step 1/1.</text>
</comment>
<comment type="catalytic activity">
    <reaction evidence="10 11">
        <text>L-glutamine + H2O = L-glutamate + NH4(+)</text>
        <dbReference type="Rhea" id="RHEA:15889"/>
        <dbReference type="ChEBI" id="CHEBI:15377"/>
        <dbReference type="ChEBI" id="CHEBI:28938"/>
        <dbReference type="ChEBI" id="CHEBI:29985"/>
        <dbReference type="ChEBI" id="CHEBI:58359"/>
    </reaction>
</comment>
<dbReference type="PRINTS" id="PR00097">
    <property type="entry name" value="ANTSNTHASEII"/>
</dbReference>
<dbReference type="PATRIC" id="fig|84022.5.peg.3541"/>
<feature type="binding site" evidence="11">
    <location>
        <position position="290"/>
    </location>
    <ligand>
        <name>L-glutamine</name>
        <dbReference type="ChEBI" id="CHEBI:58359"/>
    </ligand>
</feature>
<dbReference type="SUPFAM" id="SSF52021">
    <property type="entry name" value="Carbamoyl phosphate synthetase, small subunit N-terminal domain"/>
    <property type="match status" value="1"/>
</dbReference>
<dbReference type="EC" id="6.3.5.5" evidence="11"/>
<dbReference type="InterPro" id="IPR036480">
    <property type="entry name" value="CarbP_synth_ssu_N_sf"/>
</dbReference>
<dbReference type="Gene3D" id="3.40.50.880">
    <property type="match status" value="1"/>
</dbReference>
<feature type="region of interest" description="CPSase" evidence="11">
    <location>
        <begin position="1"/>
        <end position="169"/>
    </location>
</feature>
<dbReference type="CDD" id="cd01744">
    <property type="entry name" value="GATase1_CPSase"/>
    <property type="match status" value="1"/>
</dbReference>
<dbReference type="InterPro" id="IPR002474">
    <property type="entry name" value="CarbamoylP_synth_ssu_N"/>
</dbReference>
<feature type="binding site" evidence="11">
    <location>
        <position position="220"/>
    </location>
    <ligand>
        <name>L-glutamine</name>
        <dbReference type="ChEBI" id="CHEBI:58359"/>
    </ligand>
</feature>